<dbReference type="InterPro" id="IPR048913">
    <property type="entry name" value="BetaGal_gal-bd"/>
</dbReference>
<dbReference type="Pfam" id="PF21317">
    <property type="entry name" value="BetaGal_ABD_1"/>
    <property type="match status" value="1"/>
</dbReference>
<dbReference type="EC" id="3.2.1.23" evidence="3 6"/>
<accession>A0ABR2YC99</accession>
<evidence type="ECO:0000256" key="2">
    <source>
        <dbReference type="ARBA" id="ARBA00009809"/>
    </source>
</evidence>
<dbReference type="PANTHER" id="PTHR23421">
    <property type="entry name" value="BETA-GALACTOSIDASE RELATED"/>
    <property type="match status" value="1"/>
</dbReference>
<dbReference type="InterPro" id="IPR017853">
    <property type="entry name" value="GH"/>
</dbReference>
<gene>
    <name evidence="12" type="ORF">WJX75_001660</name>
</gene>
<comment type="caution">
    <text evidence="12">The sequence shown here is derived from an EMBL/GenBank/DDBJ whole genome shotgun (WGS) entry which is preliminary data.</text>
</comment>
<dbReference type="SUPFAM" id="SSF49785">
    <property type="entry name" value="Galactose-binding domain-like"/>
    <property type="match status" value="1"/>
</dbReference>
<dbReference type="Gene3D" id="2.60.120.260">
    <property type="entry name" value="Galactose-binding domain-like"/>
    <property type="match status" value="3"/>
</dbReference>
<feature type="domain" description="Beta-galactosidase galactose-binding" evidence="11">
    <location>
        <begin position="658"/>
        <end position="727"/>
    </location>
</feature>
<evidence type="ECO:0000259" key="11">
    <source>
        <dbReference type="Pfam" id="PF21467"/>
    </source>
</evidence>
<keyword evidence="4 6" id="KW-0378">Hydrolase</keyword>
<comment type="catalytic activity">
    <reaction evidence="1 6">
        <text>Hydrolysis of terminal non-reducing beta-D-galactose residues in beta-D-galactosides.</text>
        <dbReference type="EC" id="3.2.1.23"/>
    </reaction>
</comment>
<comment type="similarity">
    <text evidence="2 7">Belongs to the glycosyl hydrolase 35 family.</text>
</comment>
<dbReference type="Proteomes" id="UP001491310">
    <property type="component" value="Unassembled WGS sequence"/>
</dbReference>
<dbReference type="Gene3D" id="3.20.20.80">
    <property type="entry name" value="Glycosidases"/>
    <property type="match status" value="1"/>
</dbReference>
<keyword evidence="8" id="KW-0732">Signal</keyword>
<dbReference type="InterPro" id="IPR019801">
    <property type="entry name" value="Glyco_hydro_35_CS"/>
</dbReference>
<evidence type="ECO:0000259" key="10">
    <source>
        <dbReference type="Pfam" id="PF21317"/>
    </source>
</evidence>
<evidence type="ECO:0000256" key="5">
    <source>
        <dbReference type="ARBA" id="ARBA00023295"/>
    </source>
</evidence>
<feature type="domain" description="Glycoside hydrolase 35 catalytic" evidence="9">
    <location>
        <begin position="36"/>
        <end position="374"/>
    </location>
</feature>
<sequence length="797" mass="85953">MGGSSRFVAGLAAALLTLTAALADGGKGFWIQDDKFYRDGKAVQIISGSIHYFRIHPYYWEDRLLRMKAMGLNTVELYIAWNFHERNPGEFKWDGPQDVEKFISLAHKLDLLVVLRPGPYICAEWDFGGLPAWLGSSSVSGGGKMKLRSSDPLYLAHVDRYWNELLPRMTPFLYSNGGPIVMVQIENEFGFIGPDETYMRHITKTAKNALRDDVILFTTDPPDKAPKGTLKGGELYTAVDFGAGWWAPESAFGQQKALNAPGKSPPFCSEFYTGWLSRWGEKMANTNFNKFLEQLLAILQYNDNTGSVNLYMAHGGTNFGWTAGGQEDKLQTSDNKDVTEVDWFKGKQEPFMHWNPVITSYDYDSPISEAGDYGQPGIGPPPDGAPANKYLAIRELIQTHIGYNLSDAVPPPPRIAAYGEVTLSQQGTLLSQLGNLVYGIGIYSETPKPMEEYSQWNGLILYRTKVSAIELRSGATLYVGSKVRDSAVIMAGGVYVGSLERDGDLAVVLNDAADKVGRANDGKDVTLDILVMQIGRSNFGNLYDLKGLVSSTVLLNRKPLTGWRVFLLPLDSLDGLKLPDVSAAAGPAPVPSASAAASFAAVAPDQAALAKEMEVVARSAAFPAISAVLATDSGDACPAAPKAAGSAAAAPSPAADGPTFYKGYFSVNASLANADGMLPDTYINVGKYDWAKGVAFINGFNLGYYWPELGPANTLYLPGPLLKACNNELILLELGNKMKADSSAKVLLTDQADLFGPSSNGTTRVESSAGSARMDPDFFANTGAMGGHMIPVMSEDT</sequence>
<evidence type="ECO:0000313" key="13">
    <source>
        <dbReference type="Proteomes" id="UP001491310"/>
    </source>
</evidence>
<name>A0ABR2YC99_9CHLO</name>
<dbReference type="EMBL" id="JALJOT010000016">
    <property type="protein sequence ID" value="KAK9902030.1"/>
    <property type="molecule type" value="Genomic_DNA"/>
</dbReference>
<dbReference type="InterPro" id="IPR031330">
    <property type="entry name" value="Gly_Hdrlase_35_cat"/>
</dbReference>
<evidence type="ECO:0000259" key="9">
    <source>
        <dbReference type="Pfam" id="PF01301"/>
    </source>
</evidence>
<dbReference type="InterPro" id="IPR001944">
    <property type="entry name" value="Glycoside_Hdrlase_35"/>
</dbReference>
<protein>
    <recommendedName>
        <fullName evidence="3 6">Beta-galactosidase</fullName>
        <ecNumber evidence="3 6">3.2.1.23</ecNumber>
    </recommendedName>
</protein>
<feature type="signal peptide" evidence="8">
    <location>
        <begin position="1"/>
        <end position="23"/>
    </location>
</feature>
<dbReference type="Pfam" id="PF21467">
    <property type="entry name" value="BetaGal_gal-bd"/>
    <property type="match status" value="1"/>
</dbReference>
<dbReference type="InterPro" id="IPR048912">
    <property type="entry name" value="BetaGal1-like_ABD1"/>
</dbReference>
<evidence type="ECO:0000256" key="8">
    <source>
        <dbReference type="SAM" id="SignalP"/>
    </source>
</evidence>
<feature type="domain" description="Beta-galactosidase 1-like first all-beta" evidence="10">
    <location>
        <begin position="447"/>
        <end position="568"/>
    </location>
</feature>
<evidence type="ECO:0000256" key="3">
    <source>
        <dbReference type="ARBA" id="ARBA00012756"/>
    </source>
</evidence>
<feature type="chain" id="PRO_5046342427" description="Beta-galactosidase" evidence="8">
    <location>
        <begin position="24"/>
        <end position="797"/>
    </location>
</feature>
<keyword evidence="5 6" id="KW-0326">Glycosidase</keyword>
<evidence type="ECO:0000256" key="7">
    <source>
        <dbReference type="RuleBase" id="RU003679"/>
    </source>
</evidence>
<evidence type="ECO:0000256" key="1">
    <source>
        <dbReference type="ARBA" id="ARBA00001412"/>
    </source>
</evidence>
<dbReference type="SUPFAM" id="SSF51445">
    <property type="entry name" value="(Trans)glycosidases"/>
    <property type="match status" value="1"/>
</dbReference>
<evidence type="ECO:0000313" key="12">
    <source>
        <dbReference type="EMBL" id="KAK9902030.1"/>
    </source>
</evidence>
<dbReference type="PROSITE" id="PS01182">
    <property type="entry name" value="GLYCOSYL_HYDROL_F35"/>
    <property type="match status" value="1"/>
</dbReference>
<dbReference type="PRINTS" id="PR00742">
    <property type="entry name" value="GLHYDRLASE35"/>
</dbReference>
<reference evidence="12 13" key="1">
    <citation type="journal article" date="2024" name="Nat. Commun.">
        <title>Phylogenomics reveals the evolutionary origins of lichenization in chlorophyte algae.</title>
        <authorList>
            <person name="Puginier C."/>
            <person name="Libourel C."/>
            <person name="Otte J."/>
            <person name="Skaloud P."/>
            <person name="Haon M."/>
            <person name="Grisel S."/>
            <person name="Petersen M."/>
            <person name="Berrin J.G."/>
            <person name="Delaux P.M."/>
            <person name="Dal Grande F."/>
            <person name="Keller J."/>
        </authorList>
    </citation>
    <scope>NUCLEOTIDE SEQUENCE [LARGE SCALE GENOMIC DNA]</scope>
    <source>
        <strain evidence="12 13">SAG 216-7</strain>
    </source>
</reference>
<dbReference type="Pfam" id="PF01301">
    <property type="entry name" value="Glyco_hydro_35"/>
    <property type="match status" value="1"/>
</dbReference>
<evidence type="ECO:0000256" key="6">
    <source>
        <dbReference type="RuleBase" id="RU000675"/>
    </source>
</evidence>
<evidence type="ECO:0000256" key="4">
    <source>
        <dbReference type="ARBA" id="ARBA00022801"/>
    </source>
</evidence>
<organism evidence="12 13">
    <name type="scientific">Coccomyxa subellipsoidea</name>
    <dbReference type="NCBI Taxonomy" id="248742"/>
    <lineage>
        <taxon>Eukaryota</taxon>
        <taxon>Viridiplantae</taxon>
        <taxon>Chlorophyta</taxon>
        <taxon>core chlorophytes</taxon>
        <taxon>Trebouxiophyceae</taxon>
        <taxon>Trebouxiophyceae incertae sedis</taxon>
        <taxon>Coccomyxaceae</taxon>
        <taxon>Coccomyxa</taxon>
    </lineage>
</organism>
<keyword evidence="13" id="KW-1185">Reference proteome</keyword>
<dbReference type="InterPro" id="IPR008979">
    <property type="entry name" value="Galactose-bd-like_sf"/>
</dbReference>
<proteinExistence type="inferred from homology"/>